<dbReference type="EMBL" id="CP134880">
    <property type="protein sequence ID" value="WNM26312.1"/>
    <property type="molecule type" value="Genomic_DNA"/>
</dbReference>
<dbReference type="Proteomes" id="UP001304125">
    <property type="component" value="Chromosome"/>
</dbReference>
<keyword evidence="4 5" id="KW-0143">Chaperone</keyword>
<evidence type="ECO:0000313" key="8">
    <source>
        <dbReference type="EMBL" id="WNM23435.1"/>
    </source>
</evidence>
<comment type="similarity">
    <text evidence="5">Belongs to the RimM family.</text>
</comment>
<dbReference type="InterPro" id="IPR011961">
    <property type="entry name" value="RimM"/>
</dbReference>
<gene>
    <name evidence="5 9" type="primary">rimM</name>
    <name evidence="8" type="ORF">RN606_08645</name>
    <name evidence="9" type="ORF">RN607_08870</name>
</gene>
<evidence type="ECO:0000256" key="2">
    <source>
        <dbReference type="ARBA" id="ARBA00022517"/>
    </source>
</evidence>
<dbReference type="Gene3D" id="2.30.30.240">
    <property type="entry name" value="PRC-barrel domain"/>
    <property type="match status" value="1"/>
</dbReference>
<dbReference type="InterPro" id="IPR002676">
    <property type="entry name" value="RimM_N"/>
</dbReference>
<comment type="subunit">
    <text evidence="5">Binds ribosomal protein uS19.</text>
</comment>
<keyword evidence="3 5" id="KW-0698">rRNA processing</keyword>
<feature type="domain" description="RimM N-terminal" evidence="6">
    <location>
        <begin position="5"/>
        <end position="85"/>
    </location>
</feature>
<evidence type="ECO:0000259" key="7">
    <source>
        <dbReference type="Pfam" id="PF24986"/>
    </source>
</evidence>
<dbReference type="EMBL" id="CP134879">
    <property type="protein sequence ID" value="WNM23435.1"/>
    <property type="molecule type" value="Genomic_DNA"/>
</dbReference>
<dbReference type="GO" id="GO:0043022">
    <property type="term" value="F:ribosome binding"/>
    <property type="evidence" value="ECO:0007669"/>
    <property type="project" value="InterPro"/>
</dbReference>
<feature type="domain" description="Ribosome maturation factor RimM PRC barrel" evidence="7">
    <location>
        <begin position="95"/>
        <end position="163"/>
    </location>
</feature>
<dbReference type="GO" id="GO:0005840">
    <property type="term" value="C:ribosome"/>
    <property type="evidence" value="ECO:0007669"/>
    <property type="project" value="InterPro"/>
</dbReference>
<keyword evidence="2 5" id="KW-0690">Ribosome biogenesis</keyword>
<dbReference type="Gene3D" id="2.40.30.60">
    <property type="entry name" value="RimM"/>
    <property type="match status" value="1"/>
</dbReference>
<proteinExistence type="inferred from homology"/>
<dbReference type="GO" id="GO:0042274">
    <property type="term" value="P:ribosomal small subunit biogenesis"/>
    <property type="evidence" value="ECO:0007669"/>
    <property type="project" value="UniProtKB-UniRule"/>
</dbReference>
<evidence type="ECO:0000256" key="3">
    <source>
        <dbReference type="ARBA" id="ARBA00022552"/>
    </source>
</evidence>
<comment type="function">
    <text evidence="5">An accessory protein needed during the final step in the assembly of 30S ribosomal subunit, possibly for assembly of the head region. Essential for efficient processing of 16S rRNA. May be needed both before and after RbfA during the maturation of 16S rRNA. It has affinity for free ribosomal 30S subunits but not for 70S ribosomes.</text>
</comment>
<keyword evidence="1 5" id="KW-0963">Cytoplasm</keyword>
<dbReference type="InterPro" id="IPR056792">
    <property type="entry name" value="PRC_RimM"/>
</dbReference>
<dbReference type="RefSeq" id="WP_313496338.1">
    <property type="nucleotide sequence ID" value="NZ_CP134879.1"/>
</dbReference>
<dbReference type="Pfam" id="PF24986">
    <property type="entry name" value="PRC_RimM"/>
    <property type="match status" value="1"/>
</dbReference>
<keyword evidence="10" id="KW-1185">Reference proteome</keyword>
<comment type="domain">
    <text evidence="5">The PRC barrel domain binds ribosomal protein uS19.</text>
</comment>
<evidence type="ECO:0000313" key="10">
    <source>
        <dbReference type="Proteomes" id="UP001304125"/>
    </source>
</evidence>
<evidence type="ECO:0000256" key="4">
    <source>
        <dbReference type="ARBA" id="ARBA00023186"/>
    </source>
</evidence>
<dbReference type="GO" id="GO:0006364">
    <property type="term" value="P:rRNA processing"/>
    <property type="evidence" value="ECO:0007669"/>
    <property type="project" value="UniProtKB-UniRule"/>
</dbReference>
<dbReference type="Proteomes" id="UP001303408">
    <property type="component" value="Chromosome"/>
</dbReference>
<dbReference type="Pfam" id="PF01782">
    <property type="entry name" value="RimM"/>
    <property type="match status" value="1"/>
</dbReference>
<evidence type="ECO:0000259" key="6">
    <source>
        <dbReference type="Pfam" id="PF01782"/>
    </source>
</evidence>
<dbReference type="SUPFAM" id="SSF50346">
    <property type="entry name" value="PRC-barrel domain"/>
    <property type="match status" value="1"/>
</dbReference>
<protein>
    <recommendedName>
        <fullName evidence="5">Ribosome maturation factor RimM</fullName>
    </recommendedName>
</protein>
<dbReference type="KEGG" id="dcp:RN607_08870"/>
<evidence type="ECO:0000256" key="5">
    <source>
        <dbReference type="HAMAP-Rule" id="MF_00014"/>
    </source>
</evidence>
<reference evidence="9 10" key="1">
    <citation type="submission" date="2023-09" db="EMBL/GenBank/DDBJ databases">
        <title>Demequina sp. a novel bacteria isolated from Capsicum annuum.</title>
        <authorList>
            <person name="Humaira Z."/>
            <person name="Lee J."/>
            <person name="Cho D."/>
        </authorList>
    </citation>
    <scope>NUCLEOTIDE SEQUENCE</scope>
    <source>
        <strain evidence="8 10">OYTSA14</strain>
        <strain evidence="9">PMTSA13</strain>
    </source>
</reference>
<dbReference type="GO" id="GO:0005737">
    <property type="term" value="C:cytoplasm"/>
    <property type="evidence" value="ECO:0007669"/>
    <property type="project" value="UniProtKB-SubCell"/>
</dbReference>
<dbReference type="SUPFAM" id="SSF50447">
    <property type="entry name" value="Translation proteins"/>
    <property type="match status" value="1"/>
</dbReference>
<dbReference type="PANTHER" id="PTHR33692:SF1">
    <property type="entry name" value="RIBOSOME MATURATION FACTOR RIMM"/>
    <property type="match status" value="1"/>
</dbReference>
<evidence type="ECO:0000256" key="1">
    <source>
        <dbReference type="ARBA" id="ARBA00022490"/>
    </source>
</evidence>
<dbReference type="InterPro" id="IPR011033">
    <property type="entry name" value="PRC_barrel-like_sf"/>
</dbReference>
<accession>A0AA96FBE3</accession>
<dbReference type="InterPro" id="IPR036976">
    <property type="entry name" value="RimM_N_sf"/>
</dbReference>
<dbReference type="PANTHER" id="PTHR33692">
    <property type="entry name" value="RIBOSOME MATURATION FACTOR RIMM"/>
    <property type="match status" value="1"/>
</dbReference>
<name>A0AA96FBE3_9MICO</name>
<organism evidence="9">
    <name type="scientific">Demequina capsici</name>
    <dbReference type="NCBI Taxonomy" id="3075620"/>
    <lineage>
        <taxon>Bacteria</taxon>
        <taxon>Bacillati</taxon>
        <taxon>Actinomycetota</taxon>
        <taxon>Actinomycetes</taxon>
        <taxon>Micrococcales</taxon>
        <taxon>Demequinaceae</taxon>
        <taxon>Demequina</taxon>
    </lineage>
</organism>
<sequence length="179" mass="19314">MIVTVARIGRAHGLKGEVSVELRTDIPEERLVPGASFSTEPSAVGPLTVTRTRQQSGRWYVQFEQLRDRDAAEAARGVSLLIDADEDEEDDAWFVHELVGLTAERPDGTLVGKVVDLQPMPAQDLLVVAQASGHRALIPFVADFVLEVDVDTGRVVVDPPYGLLDGEQPESTGETAGEA</sequence>
<evidence type="ECO:0000313" key="9">
    <source>
        <dbReference type="EMBL" id="WNM26312.1"/>
    </source>
</evidence>
<accession>A0AA96F844</accession>
<dbReference type="AlphaFoldDB" id="A0AA96FBE3"/>
<dbReference type="HAMAP" id="MF_00014">
    <property type="entry name" value="Ribosome_mat_RimM"/>
    <property type="match status" value="1"/>
</dbReference>
<dbReference type="NCBIfam" id="TIGR02273">
    <property type="entry name" value="16S_RimM"/>
    <property type="match status" value="1"/>
</dbReference>
<comment type="subcellular location">
    <subcellularLocation>
        <location evidence="5">Cytoplasm</location>
    </subcellularLocation>
</comment>
<dbReference type="InterPro" id="IPR009000">
    <property type="entry name" value="Transl_B-barrel_sf"/>
</dbReference>